<gene>
    <name evidence="1" type="ORF">GALL_56690</name>
</gene>
<protein>
    <submittedName>
        <fullName evidence="1">Uncharacterized protein</fullName>
    </submittedName>
</protein>
<accession>A0A1J5THU9</accession>
<proteinExistence type="predicted"/>
<reference evidence="1" key="1">
    <citation type="submission" date="2016-10" db="EMBL/GenBank/DDBJ databases">
        <title>Sequence of Gallionella enrichment culture.</title>
        <authorList>
            <person name="Poehlein A."/>
            <person name="Muehling M."/>
            <person name="Daniel R."/>
        </authorList>
    </citation>
    <scope>NUCLEOTIDE SEQUENCE</scope>
</reference>
<organism evidence="1">
    <name type="scientific">mine drainage metagenome</name>
    <dbReference type="NCBI Taxonomy" id="410659"/>
    <lineage>
        <taxon>unclassified sequences</taxon>
        <taxon>metagenomes</taxon>
        <taxon>ecological metagenomes</taxon>
    </lineage>
</organism>
<evidence type="ECO:0000313" key="1">
    <source>
        <dbReference type="EMBL" id="OIR13284.1"/>
    </source>
</evidence>
<sequence>MKDITVMVIPELKEYKNDAFTGEVIYIHRKLGEPKFKEHNTRYIAPYWLDVNQVERIYQILEVRAVGDSYEVYLGNSFILKDGWDNIGQRRKYEYHSLESFGFSEAADGFLVPLKQKKSDSNGNGQHLIHESFL</sequence>
<name>A0A1J5THU9_9ZZZZ</name>
<dbReference type="AlphaFoldDB" id="A0A1J5THU9"/>
<comment type="caution">
    <text evidence="1">The sequence shown here is derived from an EMBL/GenBank/DDBJ whole genome shotgun (WGS) entry which is preliminary data.</text>
</comment>
<dbReference type="EMBL" id="MLJW01000015">
    <property type="protein sequence ID" value="OIR13284.1"/>
    <property type="molecule type" value="Genomic_DNA"/>
</dbReference>